<dbReference type="InterPro" id="IPR003313">
    <property type="entry name" value="AraC-bd"/>
</dbReference>
<dbReference type="InterPro" id="IPR009057">
    <property type="entry name" value="Homeodomain-like_sf"/>
</dbReference>
<keyword evidence="2" id="KW-0238">DNA-binding</keyword>
<dbReference type="PROSITE" id="PS00041">
    <property type="entry name" value="HTH_ARAC_FAMILY_1"/>
    <property type="match status" value="1"/>
</dbReference>
<comment type="caution">
    <text evidence="5">The sequence shown here is derived from an EMBL/GenBank/DDBJ whole genome shotgun (WGS) entry which is preliminary data.</text>
</comment>
<proteinExistence type="predicted"/>
<dbReference type="PANTHER" id="PTHR43280">
    <property type="entry name" value="ARAC-FAMILY TRANSCRIPTIONAL REGULATOR"/>
    <property type="match status" value="1"/>
</dbReference>
<sequence>MQETPLEFIDIWYYKPDGFAELGGVWPIRIGTNIAKPNYRNGPRQTPYCNIHFIHEGHVKLIYNGGQVVLGKGDMFCKFPNTIYTYRIANPEHPLRMTWITFDGLQAREILLMTGFADEQPFQRGTVDKDMELLLQQMFQRCKGDSRKQLMTMYSLMYRIFSKLLPDARSSDAETPSDWVSKSLDFIHAFYTEKITVDDVARYVGLHRTYMSKIFTREVGMPPSEYLIKTRLEQGKKLLLESALSVTEIALSVGYPDIYSYTRAFTRQFGSSPNAIRKEEKA</sequence>
<dbReference type="SUPFAM" id="SSF46689">
    <property type="entry name" value="Homeodomain-like"/>
    <property type="match status" value="2"/>
</dbReference>
<keyword evidence="3" id="KW-0804">Transcription</keyword>
<gene>
    <name evidence="5" type="ORF">ACFQ2I_13905</name>
</gene>
<evidence type="ECO:0000313" key="5">
    <source>
        <dbReference type="EMBL" id="MFD0960483.1"/>
    </source>
</evidence>
<dbReference type="EMBL" id="JBHTJZ010000021">
    <property type="protein sequence ID" value="MFD0960483.1"/>
    <property type="molecule type" value="Genomic_DNA"/>
</dbReference>
<evidence type="ECO:0000256" key="2">
    <source>
        <dbReference type="ARBA" id="ARBA00023125"/>
    </source>
</evidence>
<accession>A0ABW3HSG5</accession>
<feature type="domain" description="HTH araC/xylS-type" evidence="4">
    <location>
        <begin position="181"/>
        <end position="279"/>
    </location>
</feature>
<evidence type="ECO:0000313" key="6">
    <source>
        <dbReference type="Proteomes" id="UP001596989"/>
    </source>
</evidence>
<dbReference type="InterPro" id="IPR037923">
    <property type="entry name" value="HTH-like"/>
</dbReference>
<dbReference type="InterPro" id="IPR018062">
    <property type="entry name" value="HTH_AraC-typ_CS"/>
</dbReference>
<dbReference type="RefSeq" id="WP_377564990.1">
    <property type="nucleotide sequence ID" value="NZ_JBHTJZ010000021.1"/>
</dbReference>
<dbReference type="SMART" id="SM00342">
    <property type="entry name" value="HTH_ARAC"/>
    <property type="match status" value="1"/>
</dbReference>
<evidence type="ECO:0000256" key="1">
    <source>
        <dbReference type="ARBA" id="ARBA00023015"/>
    </source>
</evidence>
<dbReference type="Pfam" id="PF12833">
    <property type="entry name" value="HTH_18"/>
    <property type="match status" value="1"/>
</dbReference>
<keyword evidence="6" id="KW-1185">Reference proteome</keyword>
<dbReference type="PANTHER" id="PTHR43280:SF2">
    <property type="entry name" value="HTH-TYPE TRANSCRIPTIONAL REGULATOR EXSA"/>
    <property type="match status" value="1"/>
</dbReference>
<dbReference type="InterPro" id="IPR018060">
    <property type="entry name" value="HTH_AraC"/>
</dbReference>
<evidence type="ECO:0000256" key="3">
    <source>
        <dbReference type="ARBA" id="ARBA00023163"/>
    </source>
</evidence>
<keyword evidence="1" id="KW-0805">Transcription regulation</keyword>
<dbReference type="PROSITE" id="PS01124">
    <property type="entry name" value="HTH_ARAC_FAMILY_2"/>
    <property type="match status" value="1"/>
</dbReference>
<dbReference type="SUPFAM" id="SSF51215">
    <property type="entry name" value="Regulatory protein AraC"/>
    <property type="match status" value="1"/>
</dbReference>
<dbReference type="Proteomes" id="UP001596989">
    <property type="component" value="Unassembled WGS sequence"/>
</dbReference>
<organism evidence="5 6">
    <name type="scientific">Paenibacillus chungangensis</name>
    <dbReference type="NCBI Taxonomy" id="696535"/>
    <lineage>
        <taxon>Bacteria</taxon>
        <taxon>Bacillati</taxon>
        <taxon>Bacillota</taxon>
        <taxon>Bacilli</taxon>
        <taxon>Bacillales</taxon>
        <taxon>Paenibacillaceae</taxon>
        <taxon>Paenibacillus</taxon>
    </lineage>
</organism>
<protein>
    <submittedName>
        <fullName evidence="5">AraC family transcriptional regulator</fullName>
    </submittedName>
</protein>
<reference evidence="6" key="1">
    <citation type="journal article" date="2019" name="Int. J. Syst. Evol. Microbiol.">
        <title>The Global Catalogue of Microorganisms (GCM) 10K type strain sequencing project: providing services to taxonomists for standard genome sequencing and annotation.</title>
        <authorList>
            <consortium name="The Broad Institute Genomics Platform"/>
            <consortium name="The Broad Institute Genome Sequencing Center for Infectious Disease"/>
            <person name="Wu L."/>
            <person name="Ma J."/>
        </authorList>
    </citation>
    <scope>NUCLEOTIDE SEQUENCE [LARGE SCALE GENOMIC DNA]</scope>
    <source>
        <strain evidence="6">CCUG 59129</strain>
    </source>
</reference>
<dbReference type="Gene3D" id="1.10.10.60">
    <property type="entry name" value="Homeodomain-like"/>
    <property type="match status" value="2"/>
</dbReference>
<name>A0ABW3HSG5_9BACL</name>
<evidence type="ECO:0000259" key="4">
    <source>
        <dbReference type="PROSITE" id="PS01124"/>
    </source>
</evidence>
<dbReference type="Pfam" id="PF02311">
    <property type="entry name" value="AraC_binding"/>
    <property type="match status" value="1"/>
</dbReference>